<feature type="transmembrane region" description="Helical" evidence="2">
    <location>
        <begin position="6"/>
        <end position="25"/>
    </location>
</feature>
<keyword evidence="2" id="KW-0812">Transmembrane</keyword>
<keyword evidence="2" id="KW-1133">Transmembrane helix</keyword>
<sequence length="82" mass="8740">MRCIGISLVLLMNPIILIISFTPFLNAHSSNSHFSLEISALHSLVIISSTSTTPSLGSSQKLNNASSTDSLAFSHKPLTATR</sequence>
<evidence type="ECO:0000256" key="1">
    <source>
        <dbReference type="SAM" id="MobiDB-lite"/>
    </source>
</evidence>
<feature type="region of interest" description="Disordered" evidence="1">
    <location>
        <begin position="52"/>
        <end position="82"/>
    </location>
</feature>
<evidence type="ECO:0000313" key="3">
    <source>
        <dbReference type="EMBL" id="KAK9140999.1"/>
    </source>
</evidence>
<proteinExistence type="predicted"/>
<gene>
    <name evidence="3" type="ORF">Scep_010680</name>
</gene>
<evidence type="ECO:0000313" key="4">
    <source>
        <dbReference type="Proteomes" id="UP001419268"/>
    </source>
</evidence>
<feature type="compositionally biased region" description="Polar residues" evidence="1">
    <location>
        <begin position="60"/>
        <end position="71"/>
    </location>
</feature>
<dbReference type="AlphaFoldDB" id="A0AAP0JW93"/>
<protein>
    <submittedName>
        <fullName evidence="3">Uncharacterized protein</fullName>
    </submittedName>
</protein>
<comment type="caution">
    <text evidence="3">The sequence shown here is derived from an EMBL/GenBank/DDBJ whole genome shotgun (WGS) entry which is preliminary data.</text>
</comment>
<organism evidence="3 4">
    <name type="scientific">Stephania cephalantha</name>
    <dbReference type="NCBI Taxonomy" id="152367"/>
    <lineage>
        <taxon>Eukaryota</taxon>
        <taxon>Viridiplantae</taxon>
        <taxon>Streptophyta</taxon>
        <taxon>Embryophyta</taxon>
        <taxon>Tracheophyta</taxon>
        <taxon>Spermatophyta</taxon>
        <taxon>Magnoliopsida</taxon>
        <taxon>Ranunculales</taxon>
        <taxon>Menispermaceae</taxon>
        <taxon>Menispermoideae</taxon>
        <taxon>Cissampelideae</taxon>
        <taxon>Stephania</taxon>
    </lineage>
</organism>
<reference evidence="3 4" key="1">
    <citation type="submission" date="2024-01" db="EMBL/GenBank/DDBJ databases">
        <title>Genome assemblies of Stephania.</title>
        <authorList>
            <person name="Yang L."/>
        </authorList>
    </citation>
    <scope>NUCLEOTIDE SEQUENCE [LARGE SCALE GENOMIC DNA]</scope>
    <source>
        <strain evidence="3">JXDWG</strain>
        <tissue evidence="3">Leaf</tissue>
    </source>
</reference>
<accession>A0AAP0JW93</accession>
<name>A0AAP0JW93_9MAGN</name>
<dbReference type="EMBL" id="JBBNAG010000004">
    <property type="protein sequence ID" value="KAK9140999.1"/>
    <property type="molecule type" value="Genomic_DNA"/>
</dbReference>
<evidence type="ECO:0000256" key="2">
    <source>
        <dbReference type="SAM" id="Phobius"/>
    </source>
</evidence>
<dbReference type="Proteomes" id="UP001419268">
    <property type="component" value="Unassembled WGS sequence"/>
</dbReference>
<keyword evidence="2" id="KW-0472">Membrane</keyword>
<keyword evidence="4" id="KW-1185">Reference proteome</keyword>